<dbReference type="EMBL" id="AP012057">
    <property type="protein sequence ID" value="BAN01572.1"/>
    <property type="molecule type" value="Genomic_DNA"/>
</dbReference>
<feature type="region of interest" description="Disordered" evidence="1">
    <location>
        <begin position="1"/>
        <end position="24"/>
    </location>
</feature>
<sequence>MELITSPPPADDVNAPRPESPFSKGQLIGIGSLPHRDEKAAAAFSIGEFDIATVPTLPKRSPAEGMVAQAIVGLPGVSLGQYGSLAVDPTRLADDVPIETDLSGDAYVGLRAFLDLATAIKLDGRPIKWQFVGPVTLGVALQRAGLRTTAAFSIAAAAVRQHVQHISEMITDVLPTSPQLVMLDEPWLVELMSPDFPIPPGEAVDLISTAMAAVESTSTVGLHCCGPCDVATMLATGPCVISVAVTDQLLDYAGYLARFLRDGGIIAWGVVPTDGPAITSASRQTRILEALWTELVERGVDADALREQSLVSPVCGLVGHQVSVARRLVRVSGEVGRVACRTRS</sequence>
<organism evidence="2 3">
    <name type="scientific">Ilumatobacter coccineus (strain NBRC 103263 / KCTC 29153 / YM16-304)</name>
    <dbReference type="NCBI Taxonomy" id="1313172"/>
    <lineage>
        <taxon>Bacteria</taxon>
        <taxon>Bacillati</taxon>
        <taxon>Actinomycetota</taxon>
        <taxon>Acidimicrobiia</taxon>
        <taxon>Acidimicrobiales</taxon>
        <taxon>Ilumatobacteraceae</taxon>
        <taxon>Ilumatobacter</taxon>
    </lineage>
</organism>
<dbReference type="OrthoDB" id="5242426at2"/>
<dbReference type="RefSeq" id="WP_015440819.1">
    <property type="nucleotide sequence ID" value="NC_020520.1"/>
</dbReference>
<proteinExistence type="predicted"/>
<name>A0A6C7E636_ILUCY</name>
<gene>
    <name evidence="2" type="ORF">YM304_12580</name>
</gene>
<accession>A0A6C7E636</accession>
<evidence type="ECO:0008006" key="4">
    <source>
        <dbReference type="Google" id="ProtNLM"/>
    </source>
</evidence>
<dbReference type="AlphaFoldDB" id="A0A6C7E636"/>
<evidence type="ECO:0000256" key="1">
    <source>
        <dbReference type="SAM" id="MobiDB-lite"/>
    </source>
</evidence>
<evidence type="ECO:0000313" key="3">
    <source>
        <dbReference type="Proteomes" id="UP000011863"/>
    </source>
</evidence>
<feature type="compositionally biased region" description="Pro residues" evidence="1">
    <location>
        <begin position="1"/>
        <end position="10"/>
    </location>
</feature>
<keyword evidence="3" id="KW-1185">Reference proteome</keyword>
<reference evidence="2 3" key="1">
    <citation type="journal article" date="2013" name="Int. J. Syst. Evol. Microbiol.">
        <title>Ilumatobacter nonamiense sp. nov. and Ilumatobacter coccineum sp. nov., isolated from seashore sand.</title>
        <authorList>
            <person name="Matsumoto A."/>
            <person name="Kasai H."/>
            <person name="Matsuo Y."/>
            <person name="Shizuri Y."/>
            <person name="Ichikawa N."/>
            <person name="Fujita N."/>
            <person name="Omura S."/>
            <person name="Takahashi Y."/>
        </authorList>
    </citation>
    <scope>NUCLEOTIDE SEQUENCE [LARGE SCALE GENOMIC DNA]</scope>
    <source>
        <strain evidence="3">NBRC 103263 / KCTC 29153 / YM16-304</strain>
    </source>
</reference>
<dbReference type="Gene3D" id="3.20.20.210">
    <property type="match status" value="1"/>
</dbReference>
<dbReference type="InterPro" id="IPR038071">
    <property type="entry name" value="UROD/MetE-like_sf"/>
</dbReference>
<dbReference type="Proteomes" id="UP000011863">
    <property type="component" value="Chromosome"/>
</dbReference>
<protein>
    <recommendedName>
        <fullName evidence="4">Cobalamin-independent methionine synthase MetE C-terminal/archaeal domain-containing protein</fullName>
    </recommendedName>
</protein>
<evidence type="ECO:0000313" key="2">
    <source>
        <dbReference type="EMBL" id="BAN01572.1"/>
    </source>
</evidence>
<dbReference type="SUPFAM" id="SSF51726">
    <property type="entry name" value="UROD/MetE-like"/>
    <property type="match status" value="1"/>
</dbReference>
<dbReference type="KEGG" id="aym:YM304_12580"/>